<evidence type="ECO:0008006" key="4">
    <source>
        <dbReference type="Google" id="ProtNLM"/>
    </source>
</evidence>
<evidence type="ECO:0000313" key="3">
    <source>
        <dbReference type="Proteomes" id="UP001585080"/>
    </source>
</evidence>
<feature type="region of interest" description="Disordered" evidence="1">
    <location>
        <begin position="144"/>
        <end position="165"/>
    </location>
</feature>
<evidence type="ECO:0000313" key="2">
    <source>
        <dbReference type="EMBL" id="MFB8776540.1"/>
    </source>
</evidence>
<dbReference type="PROSITE" id="PS51257">
    <property type="entry name" value="PROKAR_LIPOPROTEIN"/>
    <property type="match status" value="1"/>
</dbReference>
<dbReference type="EMBL" id="JAYMRP010000032">
    <property type="protein sequence ID" value="MFB8776540.1"/>
    <property type="molecule type" value="Genomic_DNA"/>
</dbReference>
<feature type="compositionally biased region" description="Low complexity" evidence="1">
    <location>
        <begin position="35"/>
        <end position="48"/>
    </location>
</feature>
<dbReference type="Proteomes" id="UP001585080">
    <property type="component" value="Unassembled WGS sequence"/>
</dbReference>
<organism evidence="2 3">
    <name type="scientific">Streptomyces broussonetiae</name>
    <dbReference type="NCBI Taxonomy" id="2686304"/>
    <lineage>
        <taxon>Bacteria</taxon>
        <taxon>Bacillati</taxon>
        <taxon>Actinomycetota</taxon>
        <taxon>Actinomycetes</taxon>
        <taxon>Kitasatosporales</taxon>
        <taxon>Streptomycetaceae</taxon>
        <taxon>Streptomyces</taxon>
    </lineage>
</organism>
<sequence length="165" mass="15591">MGCGPGRAAVAAAGLAAVLLLGGCSDDGGSDDDTPSPTASATSTNTADTGGGSGGGTPSASGDLEGSWLATTGGDAVALVVTGDKAGLFATGGTVCSGTAGEASGTRTIRLTCTDGNDDRGTGRVDSVDGTTLKVTWESGLGTETYTKAEGGRLPTGLPTDGLGS</sequence>
<evidence type="ECO:0000256" key="1">
    <source>
        <dbReference type="SAM" id="MobiDB-lite"/>
    </source>
</evidence>
<proteinExistence type="predicted"/>
<comment type="caution">
    <text evidence="2">The sequence shown here is derived from an EMBL/GenBank/DDBJ whole genome shotgun (WGS) entry which is preliminary data.</text>
</comment>
<dbReference type="RefSeq" id="WP_376735082.1">
    <property type="nucleotide sequence ID" value="NZ_JAYMRP010000032.1"/>
</dbReference>
<feature type="region of interest" description="Disordered" evidence="1">
    <location>
        <begin position="27"/>
        <end position="68"/>
    </location>
</feature>
<keyword evidence="3" id="KW-1185">Reference proteome</keyword>
<reference evidence="2 3" key="1">
    <citation type="submission" date="2024-01" db="EMBL/GenBank/DDBJ databases">
        <title>Genome mining of biosynthetic gene clusters to explore secondary metabolites of Streptomyces sp.</title>
        <authorList>
            <person name="Baig A."/>
            <person name="Ajitkumar Shintre N."/>
            <person name="Kumar H."/>
            <person name="Anbarasu A."/>
            <person name="Ramaiah S."/>
        </authorList>
    </citation>
    <scope>NUCLEOTIDE SEQUENCE [LARGE SCALE GENOMIC DNA]</scope>
    <source>
        <strain evidence="2 3">A57</strain>
    </source>
</reference>
<name>A0ABV5EI58_9ACTN</name>
<gene>
    <name evidence="2" type="ORF">VSS16_28020</name>
</gene>
<protein>
    <recommendedName>
        <fullName evidence="4">Serine/threonine protein kinase</fullName>
    </recommendedName>
</protein>
<accession>A0ABV5EI58</accession>